<dbReference type="AlphaFoldDB" id="A0A4Q0A137"/>
<dbReference type="EMBL" id="ML002244">
    <property type="protein sequence ID" value="RKP39783.1"/>
    <property type="molecule type" value="Genomic_DNA"/>
</dbReference>
<sequence>MSQRSSVALFLRSAGLYRCSLGHHRTSQPIRPSWSVRSFHSSPASANLWGFFKGDKKDQTPAEDPQSVLNQEKTPGPIDPVTANASSLQSQITQAPDLDLSYTDFLTLPLPTAPEPSAIEAAVKDAVLIFQPAEAPESAADWRSLSLGNSQQKLDILRHCMETLRIDVPNRDLSNMTTAQQALDFFLGKEEVTVLAKVHEGAKYFRENLDSLPDNMTFVPHIRKKPHEIAAEKNRS</sequence>
<accession>A0A4Q0A137</accession>
<evidence type="ECO:0000256" key="1">
    <source>
        <dbReference type="SAM" id="MobiDB-lite"/>
    </source>
</evidence>
<evidence type="ECO:0000313" key="3">
    <source>
        <dbReference type="Proteomes" id="UP000268162"/>
    </source>
</evidence>
<protein>
    <submittedName>
        <fullName evidence="2">Uncharacterized protein</fullName>
    </submittedName>
</protein>
<name>A0A4Q0A137_9FUNG</name>
<dbReference type="Proteomes" id="UP000268162">
    <property type="component" value="Unassembled WGS sequence"/>
</dbReference>
<evidence type="ECO:0000313" key="2">
    <source>
        <dbReference type="EMBL" id="RKP39783.1"/>
    </source>
</evidence>
<feature type="region of interest" description="Disordered" evidence="1">
    <location>
        <begin position="50"/>
        <end position="80"/>
    </location>
</feature>
<keyword evidence="3" id="KW-1185">Reference proteome</keyword>
<organism evidence="2 3">
    <name type="scientific">Dimargaris cristalligena</name>
    <dbReference type="NCBI Taxonomy" id="215637"/>
    <lineage>
        <taxon>Eukaryota</taxon>
        <taxon>Fungi</taxon>
        <taxon>Fungi incertae sedis</taxon>
        <taxon>Zoopagomycota</taxon>
        <taxon>Kickxellomycotina</taxon>
        <taxon>Dimargaritomycetes</taxon>
        <taxon>Dimargaritales</taxon>
        <taxon>Dimargaritaceae</taxon>
        <taxon>Dimargaris</taxon>
    </lineage>
</organism>
<gene>
    <name evidence="2" type="ORF">BJ085DRAFT_41524</name>
</gene>
<reference evidence="3" key="1">
    <citation type="journal article" date="2018" name="Nat. Microbiol.">
        <title>Leveraging single-cell genomics to expand the fungal tree of life.</title>
        <authorList>
            <person name="Ahrendt S.R."/>
            <person name="Quandt C.A."/>
            <person name="Ciobanu D."/>
            <person name="Clum A."/>
            <person name="Salamov A."/>
            <person name="Andreopoulos B."/>
            <person name="Cheng J.F."/>
            <person name="Woyke T."/>
            <person name="Pelin A."/>
            <person name="Henrissat B."/>
            <person name="Reynolds N.K."/>
            <person name="Benny G.L."/>
            <person name="Smith M.E."/>
            <person name="James T.Y."/>
            <person name="Grigoriev I.V."/>
        </authorList>
    </citation>
    <scope>NUCLEOTIDE SEQUENCE [LARGE SCALE GENOMIC DNA]</scope>
    <source>
        <strain evidence="3">RSA 468</strain>
    </source>
</reference>
<proteinExistence type="predicted"/>